<protein>
    <submittedName>
        <fullName evidence="14">Membrane-associated zinc metalloprotease</fullName>
    </submittedName>
</protein>
<organism evidence="14 15">
    <name type="scientific">Nitzschia inconspicua</name>
    <dbReference type="NCBI Taxonomy" id="303405"/>
    <lineage>
        <taxon>Eukaryota</taxon>
        <taxon>Sar</taxon>
        <taxon>Stramenopiles</taxon>
        <taxon>Ochrophyta</taxon>
        <taxon>Bacillariophyta</taxon>
        <taxon>Bacillariophyceae</taxon>
        <taxon>Bacillariophycidae</taxon>
        <taxon>Bacillariales</taxon>
        <taxon>Bacillariaceae</taxon>
        <taxon>Nitzschia</taxon>
    </lineage>
</organism>
<keyword evidence="5" id="KW-0378">Hydrolase</keyword>
<dbReference type="GO" id="GO:0004222">
    <property type="term" value="F:metalloendopeptidase activity"/>
    <property type="evidence" value="ECO:0007669"/>
    <property type="project" value="InterPro"/>
</dbReference>
<reference evidence="14" key="2">
    <citation type="submission" date="2021-04" db="EMBL/GenBank/DDBJ databases">
        <authorList>
            <person name="Podell S."/>
        </authorList>
    </citation>
    <scope>NUCLEOTIDE SEQUENCE</scope>
    <source>
        <strain evidence="14">Hildebrandi</strain>
    </source>
</reference>
<comment type="cofactor">
    <cofactor evidence="1">
        <name>Zn(2+)</name>
        <dbReference type="ChEBI" id="CHEBI:29105"/>
    </cofactor>
</comment>
<evidence type="ECO:0000313" key="14">
    <source>
        <dbReference type="EMBL" id="KAG7342425.1"/>
    </source>
</evidence>
<evidence type="ECO:0000256" key="7">
    <source>
        <dbReference type="ARBA" id="ARBA00022989"/>
    </source>
</evidence>
<dbReference type="Proteomes" id="UP000693970">
    <property type="component" value="Unassembled WGS sequence"/>
</dbReference>
<keyword evidence="7 11" id="KW-1133">Transmembrane helix</keyword>
<feature type="chain" id="PRO_5039898938" evidence="12">
    <location>
        <begin position="22"/>
        <end position="588"/>
    </location>
</feature>
<keyword evidence="9 11" id="KW-0472">Membrane</keyword>
<dbReference type="Pfam" id="PF02163">
    <property type="entry name" value="Peptidase_M50"/>
    <property type="match status" value="1"/>
</dbReference>
<keyword evidence="8 14" id="KW-0482">Metalloprotease</keyword>
<keyword evidence="3" id="KW-0645">Protease</keyword>
<keyword evidence="12" id="KW-0732">Signal</keyword>
<feature type="coiled-coil region" evidence="10">
    <location>
        <begin position="203"/>
        <end position="232"/>
    </location>
</feature>
<evidence type="ECO:0000256" key="6">
    <source>
        <dbReference type="ARBA" id="ARBA00022833"/>
    </source>
</evidence>
<dbReference type="InterPro" id="IPR004387">
    <property type="entry name" value="Pept_M50_Zn"/>
</dbReference>
<evidence type="ECO:0000256" key="3">
    <source>
        <dbReference type="ARBA" id="ARBA00022670"/>
    </source>
</evidence>
<feature type="transmembrane region" description="Helical" evidence="11">
    <location>
        <begin position="279"/>
        <end position="300"/>
    </location>
</feature>
<evidence type="ECO:0000256" key="11">
    <source>
        <dbReference type="SAM" id="Phobius"/>
    </source>
</evidence>
<evidence type="ECO:0000256" key="4">
    <source>
        <dbReference type="ARBA" id="ARBA00022692"/>
    </source>
</evidence>
<keyword evidence="10" id="KW-0175">Coiled coil</keyword>
<dbReference type="AlphaFoldDB" id="A0A9K3KF22"/>
<evidence type="ECO:0000313" key="15">
    <source>
        <dbReference type="Proteomes" id="UP000693970"/>
    </source>
</evidence>
<dbReference type="PANTHER" id="PTHR42837:SF2">
    <property type="entry name" value="MEMBRANE METALLOPROTEASE ARASP2, CHLOROPLASTIC-RELATED"/>
    <property type="match status" value="1"/>
</dbReference>
<keyword evidence="15" id="KW-1185">Reference proteome</keyword>
<comment type="subcellular location">
    <subcellularLocation>
        <location evidence="2">Membrane</location>
        <topology evidence="2">Multi-pass membrane protein</topology>
    </subcellularLocation>
</comment>
<evidence type="ECO:0000256" key="12">
    <source>
        <dbReference type="SAM" id="SignalP"/>
    </source>
</evidence>
<feature type="signal peptide" evidence="12">
    <location>
        <begin position="1"/>
        <end position="21"/>
    </location>
</feature>
<comment type="caution">
    <text evidence="14">The sequence shown here is derived from an EMBL/GenBank/DDBJ whole genome shotgun (WGS) entry which is preliminary data.</text>
</comment>
<evidence type="ECO:0000256" key="10">
    <source>
        <dbReference type="SAM" id="Coils"/>
    </source>
</evidence>
<accession>A0A9K3KF22</accession>
<evidence type="ECO:0000256" key="8">
    <source>
        <dbReference type="ARBA" id="ARBA00023049"/>
    </source>
</evidence>
<evidence type="ECO:0000256" key="9">
    <source>
        <dbReference type="ARBA" id="ARBA00023136"/>
    </source>
</evidence>
<dbReference type="GO" id="GO:0016020">
    <property type="term" value="C:membrane"/>
    <property type="evidence" value="ECO:0007669"/>
    <property type="project" value="UniProtKB-SubCell"/>
</dbReference>
<evidence type="ECO:0000256" key="2">
    <source>
        <dbReference type="ARBA" id="ARBA00004141"/>
    </source>
</evidence>
<feature type="transmembrane region" description="Helical" evidence="11">
    <location>
        <begin position="92"/>
        <end position="112"/>
    </location>
</feature>
<evidence type="ECO:0000256" key="5">
    <source>
        <dbReference type="ARBA" id="ARBA00022801"/>
    </source>
</evidence>
<dbReference type="GO" id="GO:0006508">
    <property type="term" value="P:proteolysis"/>
    <property type="evidence" value="ECO:0007669"/>
    <property type="project" value="UniProtKB-KW"/>
</dbReference>
<gene>
    <name evidence="14" type="ORF">IV203_007518</name>
</gene>
<keyword evidence="4 11" id="KW-0812">Transmembrane</keyword>
<dbReference type="OrthoDB" id="445896at2759"/>
<keyword evidence="6" id="KW-0862">Zinc</keyword>
<sequence>MTFFRRHLIVAVAAIAATVGPRSPLSTVFAFQRTQYPSRHKTKTWHDTQSGSFSPLKSSFLSRRTESVLAIRSSRQRLQTSSTTLNLATNPLVSVASSPVGAIVVLAGIVLVHESGHYLAARLFNITVDEFSIGFGPKLFGFEALGNAFNLRALPLGGYVKFPENYNITLVEQQQQAAQKAFQQRKQQEEWTLWQETLNLVTLGEWDERRRKQRKRQQQQEEEAAISAAKSKWWQSLLGRNGIQSTSSTAATSKDPEDFEIDYYDDPNLLQNRPWTERAVVLSMGVIFNLILSFTIYFGAIGPIGNGLPRPVFDSGVVVSAAPMKDGPAAGLLRKGDIITGVNGKPLEISSATSVAAAQKQVSDVISVIRSIPDGENVEFQIRRGSSMSGQQGNVETSTMPSTTVVSIQPKRNGGNGANGDVASKAPQSIGVFLGPNLAKVEKLQSNNPIIAAKLAWGYLTDIFLQTLNGILGLLSQFAKGSGPPPGQSISGPIGLIKQGSTVVSTRDWTAVLLFSAALSVNLAVINALPLPALDGGQLVFVIAEALSGRKIDQRLQEGITSVAVLFLLWVSVSAAIGDVGNILSGIL</sequence>
<evidence type="ECO:0000256" key="1">
    <source>
        <dbReference type="ARBA" id="ARBA00001947"/>
    </source>
</evidence>
<dbReference type="EMBL" id="JAGRRH010000025">
    <property type="protein sequence ID" value="KAG7342425.1"/>
    <property type="molecule type" value="Genomic_DNA"/>
</dbReference>
<dbReference type="PANTHER" id="PTHR42837">
    <property type="entry name" value="REGULATOR OF SIGMA-E PROTEASE RSEP"/>
    <property type="match status" value="1"/>
</dbReference>
<name>A0A9K3KF22_9STRA</name>
<reference evidence="14" key="1">
    <citation type="journal article" date="2021" name="Sci. Rep.">
        <title>Diploid genomic architecture of Nitzschia inconspicua, an elite biomass production diatom.</title>
        <authorList>
            <person name="Oliver A."/>
            <person name="Podell S."/>
            <person name="Pinowska A."/>
            <person name="Traller J.C."/>
            <person name="Smith S.R."/>
            <person name="McClure R."/>
            <person name="Beliaev A."/>
            <person name="Bohutskyi P."/>
            <person name="Hill E.A."/>
            <person name="Rabines A."/>
            <person name="Zheng H."/>
            <person name="Allen L.Z."/>
            <person name="Kuo A."/>
            <person name="Grigoriev I.V."/>
            <person name="Allen A.E."/>
            <person name="Hazlebeck D."/>
            <person name="Allen E.E."/>
        </authorList>
    </citation>
    <scope>NUCLEOTIDE SEQUENCE</scope>
    <source>
        <strain evidence="14">Hildebrandi</strain>
    </source>
</reference>
<evidence type="ECO:0000259" key="13">
    <source>
        <dbReference type="Pfam" id="PF02163"/>
    </source>
</evidence>
<proteinExistence type="predicted"/>
<feature type="domain" description="Peptidase M50" evidence="13">
    <location>
        <begin position="102"/>
        <end position="569"/>
    </location>
</feature>
<dbReference type="InterPro" id="IPR008915">
    <property type="entry name" value="Peptidase_M50"/>
</dbReference>